<organism evidence="3 4">
    <name type="scientific">Buddleja alternifolia</name>
    <dbReference type="NCBI Taxonomy" id="168488"/>
    <lineage>
        <taxon>Eukaryota</taxon>
        <taxon>Viridiplantae</taxon>
        <taxon>Streptophyta</taxon>
        <taxon>Embryophyta</taxon>
        <taxon>Tracheophyta</taxon>
        <taxon>Spermatophyta</taxon>
        <taxon>Magnoliopsida</taxon>
        <taxon>eudicotyledons</taxon>
        <taxon>Gunneridae</taxon>
        <taxon>Pentapetalae</taxon>
        <taxon>asterids</taxon>
        <taxon>lamiids</taxon>
        <taxon>Lamiales</taxon>
        <taxon>Scrophulariaceae</taxon>
        <taxon>Buddlejeae</taxon>
        <taxon>Buddleja</taxon>
    </lineage>
</organism>
<keyword evidence="4" id="KW-1185">Reference proteome</keyword>
<dbReference type="AlphaFoldDB" id="A0AAV6WQG0"/>
<reference evidence="3" key="1">
    <citation type="submission" date="2019-10" db="EMBL/GenBank/DDBJ databases">
        <authorList>
            <person name="Zhang R."/>
            <person name="Pan Y."/>
            <person name="Wang J."/>
            <person name="Ma R."/>
            <person name="Yu S."/>
        </authorList>
    </citation>
    <scope>NUCLEOTIDE SEQUENCE</scope>
    <source>
        <strain evidence="3">LA-IB0</strain>
        <tissue evidence="3">Leaf</tissue>
    </source>
</reference>
<dbReference type="PANTHER" id="PTHR48258">
    <property type="entry name" value="DUF4218 DOMAIN-CONTAINING PROTEIN-RELATED"/>
    <property type="match status" value="1"/>
</dbReference>
<feature type="coiled-coil region" evidence="1">
    <location>
        <begin position="436"/>
        <end position="466"/>
    </location>
</feature>
<dbReference type="InterPro" id="IPR025312">
    <property type="entry name" value="DUF4216"/>
</dbReference>
<dbReference type="Proteomes" id="UP000826271">
    <property type="component" value="Unassembled WGS sequence"/>
</dbReference>
<dbReference type="Pfam" id="PF13952">
    <property type="entry name" value="DUF4216"/>
    <property type="match status" value="1"/>
</dbReference>
<accession>A0AAV6WQG0</accession>
<dbReference type="PANTHER" id="PTHR48258:SF15">
    <property type="entry name" value="OS02G0543900 PROTEIN"/>
    <property type="match status" value="1"/>
</dbReference>
<dbReference type="EMBL" id="WHWC01000012">
    <property type="protein sequence ID" value="KAG8372438.1"/>
    <property type="molecule type" value="Genomic_DNA"/>
</dbReference>
<feature type="domain" description="DUF4216" evidence="2">
    <location>
        <begin position="252"/>
        <end position="315"/>
    </location>
</feature>
<evidence type="ECO:0000256" key="1">
    <source>
        <dbReference type="SAM" id="Coils"/>
    </source>
</evidence>
<protein>
    <recommendedName>
        <fullName evidence="2">DUF4216 domain-containing protein</fullName>
    </recommendedName>
</protein>
<comment type="caution">
    <text evidence="3">The sequence shown here is derived from an EMBL/GenBank/DDBJ whole genome shotgun (WGS) entry which is preliminary data.</text>
</comment>
<dbReference type="InterPro" id="IPR004252">
    <property type="entry name" value="Probable_transposase_24"/>
</dbReference>
<keyword evidence="1" id="KW-0175">Coiled coil</keyword>
<evidence type="ECO:0000313" key="3">
    <source>
        <dbReference type="EMBL" id="KAG8372438.1"/>
    </source>
</evidence>
<evidence type="ECO:0000259" key="2">
    <source>
        <dbReference type="Pfam" id="PF13952"/>
    </source>
</evidence>
<proteinExistence type="predicted"/>
<sequence>MTDDMQGLVHDAFGINDTDLNMEEEPNEQAKTFFKLLDDARQELYSGFIAKSYYEVHKIIGALGLACIKIDACPNDCMLYWKEHENDAFCHVCKTSRYAQAENDSINEDDSSTKYLEEVETEFNKVKRNDDNGGNAMVEFPIFSNHGRHIGRQDSIVFDKETLTKVENMHLIGNPMSKELRASAQGPNPVGRRYIGFIVHGFRFHGKKFGKRRTQNSGLVFTTQTSSYDSRNDVNPIVGDVSYYGVLKDINELDDFEGGKTVLFECDWVSAGRAQKQDETGFTLVNFFRSMQHNELFVLASQAQLIFYIEDPIEKGDSGGNFNPHDATTVQSNLNRNTRDRATEDITSTQDDPIDVETEAEMTKLEELRKEPDFDPNIPIEQQMLDIPSRVDEDQYKVLAKDWMSDKSKKISEKNKQTRATLELLHRMDKKSFAIVKEIMKQMKEVAEQEKEVAEQEKEVAEQEPECSNDNDCVPYLNDAYAKIMGQDKHGYLRMYGMGVTPVDVCGAIPSRDVSYILAMEYKSKYMEAVEKFDALNAKVESLSALVNGKHNLLDKFKIFLFHLQTISTRLHQCHIQCTIG</sequence>
<name>A0AAV6WQG0_9LAMI</name>
<gene>
    <name evidence="3" type="ORF">BUALT_Bualt12G0066200</name>
</gene>
<dbReference type="Pfam" id="PF03004">
    <property type="entry name" value="Transposase_24"/>
    <property type="match status" value="1"/>
</dbReference>
<evidence type="ECO:0000313" key="4">
    <source>
        <dbReference type="Proteomes" id="UP000826271"/>
    </source>
</evidence>